<evidence type="ECO:0000256" key="2">
    <source>
        <dbReference type="SAM" id="SignalP"/>
    </source>
</evidence>
<gene>
    <name evidence="3" type="ORF">H9K76_01395</name>
</gene>
<dbReference type="KEGG" id="drg:H9K76_01395"/>
<reference evidence="3 4" key="1">
    <citation type="submission" date="2020-08" db="EMBL/GenBank/DDBJ databases">
        <title>Genome sequence of Diaphorobacter ruginosibacter DSM 27467T.</title>
        <authorList>
            <person name="Hyun D.-W."/>
            <person name="Bae J.-W."/>
        </authorList>
    </citation>
    <scope>NUCLEOTIDE SEQUENCE [LARGE SCALE GENOMIC DNA]</scope>
    <source>
        <strain evidence="3 4">DSM 27467</strain>
    </source>
</reference>
<proteinExistence type="predicted"/>
<evidence type="ECO:0000313" key="4">
    <source>
        <dbReference type="Proteomes" id="UP000515811"/>
    </source>
</evidence>
<dbReference type="RefSeq" id="WP_187597831.1">
    <property type="nucleotide sequence ID" value="NZ_CP060714.1"/>
</dbReference>
<sequence length="540" mass="58612">MTTTLQRWARLAGALLCTAMLGTGLPAQAQSVSPSPSPSIAKLAEPYVEPVTGWYWNARESGRGFAIERQGDRLFLAGFMYEESGEAVWYTSTLARQPNGAYAGQLDRFQNGQSLLGTYRVPTSSNVGSATLAFDADMHAEMQVAPNGKAPSTILLERFPISVPAFQPSNAPFRNGWYWSKNESGRGYFIEVQGSTAFIASFMYKDDGRPTWYTMTATLTQTLALTAPLVQFSHGQPLQGAYREPVQVPGHSGKATFSLSDSGDGVLLLPNGKDVSVEAFDFNGGQPSPRDHAGQCPEGEYWAQGKCVAPSSGVRVAPMGVMLRIGIVPQMGQTYQFNYCFDLYSCTPLHAEKFVSYEDLQDEETPQIVAYVYEVMREFNKMLQWFNKNDKSPPTNVITSVLGNAVVKAIANETPTAVQDARADFASRGYPLPGDTATPPETATCTPDGGSPRGSGTGPALTTKPPEACYKGRLYTFGWLDMGVDGTVQDACRMAQKRDLNGDLEMYNAQKVSACYCAENGKVNGSPVKYLCNVFFDAGN</sequence>
<dbReference type="AlphaFoldDB" id="A0A7G9RPQ8"/>
<keyword evidence="4" id="KW-1185">Reference proteome</keyword>
<organism evidence="3 4">
    <name type="scientific">Diaphorobacter ruginosibacter</name>
    <dbReference type="NCBI Taxonomy" id="1715720"/>
    <lineage>
        <taxon>Bacteria</taxon>
        <taxon>Pseudomonadati</taxon>
        <taxon>Pseudomonadota</taxon>
        <taxon>Betaproteobacteria</taxon>
        <taxon>Burkholderiales</taxon>
        <taxon>Comamonadaceae</taxon>
        <taxon>Diaphorobacter</taxon>
    </lineage>
</organism>
<feature type="region of interest" description="Disordered" evidence="1">
    <location>
        <begin position="431"/>
        <end position="463"/>
    </location>
</feature>
<feature type="signal peptide" evidence="2">
    <location>
        <begin position="1"/>
        <end position="29"/>
    </location>
</feature>
<keyword evidence="2" id="KW-0732">Signal</keyword>
<protein>
    <submittedName>
        <fullName evidence="3">Uncharacterized protein</fullName>
    </submittedName>
</protein>
<dbReference type="Proteomes" id="UP000515811">
    <property type="component" value="Chromosome"/>
</dbReference>
<accession>A0A7G9RPQ8</accession>
<feature type="chain" id="PRO_5028928442" evidence="2">
    <location>
        <begin position="30"/>
        <end position="540"/>
    </location>
</feature>
<name>A0A7G9RPQ8_9BURK</name>
<feature type="compositionally biased region" description="Low complexity" evidence="1">
    <location>
        <begin position="436"/>
        <end position="447"/>
    </location>
</feature>
<evidence type="ECO:0000313" key="3">
    <source>
        <dbReference type="EMBL" id="QNN57583.1"/>
    </source>
</evidence>
<evidence type="ECO:0000256" key="1">
    <source>
        <dbReference type="SAM" id="MobiDB-lite"/>
    </source>
</evidence>
<dbReference type="EMBL" id="CP060714">
    <property type="protein sequence ID" value="QNN57583.1"/>
    <property type="molecule type" value="Genomic_DNA"/>
</dbReference>